<accession>A0ABV3JML6</accession>
<evidence type="ECO:0000313" key="2">
    <source>
        <dbReference type="Proteomes" id="UP001552527"/>
    </source>
</evidence>
<dbReference type="RefSeq" id="WP_364026417.1">
    <property type="nucleotide sequence ID" value="NZ_JBFATD010000014.1"/>
</dbReference>
<comment type="caution">
    <text evidence="1">The sequence shown here is derived from an EMBL/GenBank/DDBJ whole genome shotgun (WGS) entry which is preliminary data.</text>
</comment>
<dbReference type="EMBL" id="JBFATE010000015">
    <property type="protein sequence ID" value="MEV5249400.1"/>
    <property type="molecule type" value="Genomic_DNA"/>
</dbReference>
<evidence type="ECO:0000313" key="1">
    <source>
        <dbReference type="EMBL" id="MEV5249400.1"/>
    </source>
</evidence>
<sequence length="222" mass="24190">MDAEQTAAADERSKPATGYRLLLPSQWAQVPLRQGTDEAVGSILKDLFSRIPEHLPPDKVGPYKREISARFRSSVAQAQLKNGLDLYVPVKPVGDQKFNLGASILVTETTLPDREPGASFADPTDLVVQLLSREGSNSNVSSGEVDGAVAVRREFVAEADPNHGVGVPSRRVEYIASVPGNPARWFVAAFSTIGGGNPRDELAEVLVEWFDAVMATFRWRFE</sequence>
<proteinExistence type="predicted"/>
<gene>
    <name evidence="1" type="ORF">AB0K95_29665</name>
</gene>
<reference evidence="1 2" key="1">
    <citation type="submission" date="2024-06" db="EMBL/GenBank/DDBJ databases">
        <title>The Natural Products Discovery Center: Release of the First 8490 Sequenced Strains for Exploring Actinobacteria Biosynthetic Diversity.</title>
        <authorList>
            <person name="Kalkreuter E."/>
            <person name="Kautsar S.A."/>
            <person name="Yang D."/>
            <person name="Bader C.D."/>
            <person name="Teijaro C.N."/>
            <person name="Fluegel L."/>
            <person name="Davis C.M."/>
            <person name="Simpson J.R."/>
            <person name="Lauterbach L."/>
            <person name="Steele A.D."/>
            <person name="Gui C."/>
            <person name="Meng S."/>
            <person name="Li G."/>
            <person name="Viehrig K."/>
            <person name="Ye F."/>
            <person name="Su P."/>
            <person name="Kiefer A.F."/>
            <person name="Nichols A."/>
            <person name="Cepeda A.J."/>
            <person name="Yan W."/>
            <person name="Fan B."/>
            <person name="Jiang Y."/>
            <person name="Adhikari A."/>
            <person name="Zheng C.-J."/>
            <person name="Schuster L."/>
            <person name="Cowan T.M."/>
            <person name="Smanski M.J."/>
            <person name="Chevrette M.G."/>
            <person name="De Carvalho L.P.S."/>
            <person name="Shen B."/>
        </authorList>
    </citation>
    <scope>NUCLEOTIDE SEQUENCE [LARGE SCALE GENOMIC DNA]</scope>
    <source>
        <strain evidence="1 2">NPDC052768</strain>
    </source>
</reference>
<organism evidence="1 2">
    <name type="scientific">Streptomyces werraensis</name>
    <dbReference type="NCBI Taxonomy" id="68284"/>
    <lineage>
        <taxon>Bacteria</taxon>
        <taxon>Bacillati</taxon>
        <taxon>Actinomycetota</taxon>
        <taxon>Actinomycetes</taxon>
        <taxon>Kitasatosporales</taxon>
        <taxon>Streptomycetaceae</taxon>
        <taxon>Streptomyces</taxon>
    </lineage>
</organism>
<keyword evidence="2" id="KW-1185">Reference proteome</keyword>
<protein>
    <submittedName>
        <fullName evidence="1">Uncharacterized protein</fullName>
    </submittedName>
</protein>
<name>A0ABV3JML6_9ACTN</name>
<dbReference type="Proteomes" id="UP001552527">
    <property type="component" value="Unassembled WGS sequence"/>
</dbReference>